<dbReference type="PATRIC" id="fig|1675527.3.peg.1267"/>
<accession>A0A0J9E357</accession>
<dbReference type="GO" id="GO:0015920">
    <property type="term" value="P:lipopolysaccharide transport"/>
    <property type="evidence" value="ECO:0007669"/>
    <property type="project" value="TreeGrafter"/>
</dbReference>
<organism evidence="7 8">
    <name type="scientific">Candidatus Rhodobacter oscarellae</name>
    <dbReference type="NCBI Taxonomy" id="1675527"/>
    <lineage>
        <taxon>Bacteria</taxon>
        <taxon>Pseudomonadati</taxon>
        <taxon>Pseudomonadota</taxon>
        <taxon>Alphaproteobacteria</taxon>
        <taxon>Rhodobacterales</taxon>
        <taxon>Rhodobacter group</taxon>
        <taxon>Rhodobacter</taxon>
    </lineage>
</organism>
<dbReference type="PANTHER" id="PTHR33529">
    <property type="entry name" value="SLR0882 PROTEIN-RELATED"/>
    <property type="match status" value="1"/>
</dbReference>
<keyword evidence="4 6" id="KW-1133">Transmembrane helix</keyword>
<evidence type="ECO:0000256" key="6">
    <source>
        <dbReference type="SAM" id="Phobius"/>
    </source>
</evidence>
<dbReference type="OrthoDB" id="8477889at2"/>
<feature type="transmembrane region" description="Helical" evidence="6">
    <location>
        <begin position="99"/>
        <end position="122"/>
    </location>
</feature>
<evidence type="ECO:0000256" key="4">
    <source>
        <dbReference type="ARBA" id="ARBA00022989"/>
    </source>
</evidence>
<reference evidence="7 8" key="1">
    <citation type="submission" date="2015-06" db="EMBL/GenBank/DDBJ databases">
        <title>Draft genome sequence of an Alphaproteobacteria species associated to the Mediterranean sponge Oscarella lobularis.</title>
        <authorList>
            <person name="Jourda C."/>
            <person name="Santini S."/>
            <person name="Claverie J.-M."/>
        </authorList>
    </citation>
    <scope>NUCLEOTIDE SEQUENCE [LARGE SCALE GENOMIC DNA]</scope>
    <source>
        <strain evidence="7">IGS</strain>
    </source>
</reference>
<dbReference type="AlphaFoldDB" id="A0A0J9E357"/>
<dbReference type="Proteomes" id="UP000037178">
    <property type="component" value="Unassembled WGS sequence"/>
</dbReference>
<evidence type="ECO:0000256" key="1">
    <source>
        <dbReference type="ARBA" id="ARBA00004651"/>
    </source>
</evidence>
<evidence type="ECO:0000256" key="5">
    <source>
        <dbReference type="ARBA" id="ARBA00023136"/>
    </source>
</evidence>
<dbReference type="InterPro" id="IPR005495">
    <property type="entry name" value="LptG/LptF_permease"/>
</dbReference>
<dbReference type="RefSeq" id="WP_049642154.1">
    <property type="nucleotide sequence ID" value="NZ_LFTY01000002.1"/>
</dbReference>
<proteinExistence type="predicted"/>
<dbReference type="GO" id="GO:0043190">
    <property type="term" value="C:ATP-binding cassette (ABC) transporter complex"/>
    <property type="evidence" value="ECO:0007669"/>
    <property type="project" value="InterPro"/>
</dbReference>
<dbReference type="InterPro" id="IPR030922">
    <property type="entry name" value="LptF"/>
</dbReference>
<dbReference type="STRING" id="1675527.AIOL_001186"/>
<feature type="transmembrane region" description="Helical" evidence="6">
    <location>
        <begin position="283"/>
        <end position="300"/>
    </location>
</feature>
<dbReference type="NCBIfam" id="TIGR04407">
    <property type="entry name" value="LptF_YjgP"/>
    <property type="match status" value="1"/>
</dbReference>
<evidence type="ECO:0000256" key="3">
    <source>
        <dbReference type="ARBA" id="ARBA00022692"/>
    </source>
</evidence>
<dbReference type="PANTHER" id="PTHR33529:SF6">
    <property type="entry name" value="YJGP_YJGQ FAMILY PERMEASE"/>
    <property type="match status" value="1"/>
</dbReference>
<keyword evidence="3 6" id="KW-0812">Transmembrane</keyword>
<comment type="subcellular location">
    <subcellularLocation>
        <location evidence="1">Cell membrane</location>
        <topology evidence="1">Multi-pass membrane protein</topology>
    </subcellularLocation>
</comment>
<dbReference type="EMBL" id="LFTY01000002">
    <property type="protein sequence ID" value="KMW56234.1"/>
    <property type="molecule type" value="Genomic_DNA"/>
</dbReference>
<evidence type="ECO:0000313" key="8">
    <source>
        <dbReference type="Proteomes" id="UP000037178"/>
    </source>
</evidence>
<gene>
    <name evidence="7" type="ORF">AIOL_001186</name>
</gene>
<protein>
    <submittedName>
        <fullName evidence="7">Putative permease</fullName>
    </submittedName>
</protein>
<evidence type="ECO:0000313" key="7">
    <source>
        <dbReference type="EMBL" id="KMW56234.1"/>
    </source>
</evidence>
<feature type="transmembrane region" description="Helical" evidence="6">
    <location>
        <begin position="336"/>
        <end position="359"/>
    </location>
</feature>
<keyword evidence="5 6" id="KW-0472">Membrane</keyword>
<evidence type="ECO:0000256" key="2">
    <source>
        <dbReference type="ARBA" id="ARBA00022475"/>
    </source>
</evidence>
<dbReference type="Pfam" id="PF03739">
    <property type="entry name" value="LptF_LptG"/>
    <property type="match status" value="1"/>
</dbReference>
<feature type="transmembrane region" description="Helical" evidence="6">
    <location>
        <begin position="307"/>
        <end position="324"/>
    </location>
</feature>
<comment type="caution">
    <text evidence="7">The sequence shown here is derived from an EMBL/GenBank/DDBJ whole genome shotgun (WGS) entry which is preliminary data.</text>
</comment>
<feature type="transmembrane region" description="Helical" evidence="6">
    <location>
        <begin position="12"/>
        <end position="29"/>
    </location>
</feature>
<sequence length="380" mass="41847">MTRFDRYVLSQLLMLFGLFSLILVMVYWVNRAVVLFDQLIANGQSAGVFFEFTALTLPNVIRLVLPISAFAASLYVANRLSSESELLVAKAAGHSPYRLARPVLAFGVIVALMVALLTHFLVPLSIARLAEREAEISQNITARLLNEGQFLHPTDGFTFYIREVTPAGELKDVFLNDARGDTEHVTYTARQALLVRHESGPKLVMFDGMAQTLNVADNRLSVTRFEDFAYSIATLIGSDERTARGVKELSTRELVAPSQAVLDEVGLPLARLLSEGHGRSQQALLAIVAALVGFAAMMIGSFNRFGLWRQIIGALVAIILLKSADNAFADMARSDPGLWLVSYGATPLGIAMTLILLWISDKPMLFKRRHKPETDAEQKP</sequence>
<keyword evidence="8" id="KW-1185">Reference proteome</keyword>
<name>A0A0J9E357_9RHOB</name>
<keyword evidence="2" id="KW-1003">Cell membrane</keyword>
<dbReference type="GO" id="GO:0055085">
    <property type="term" value="P:transmembrane transport"/>
    <property type="evidence" value="ECO:0007669"/>
    <property type="project" value="InterPro"/>
</dbReference>